<dbReference type="PANTHER" id="PTHR15454">
    <property type="entry name" value="NISCHARIN RELATED"/>
    <property type="match status" value="1"/>
</dbReference>
<evidence type="ECO:0000256" key="2">
    <source>
        <dbReference type="ARBA" id="ARBA00022737"/>
    </source>
</evidence>
<gene>
    <name evidence="4" type="ORF">CgunFtcFv8_000693</name>
</gene>
<keyword evidence="1" id="KW-0433">Leucine-rich repeat</keyword>
<protein>
    <recommendedName>
        <fullName evidence="6">Leucine-rich repeat-containing protein 23</fullName>
    </recommendedName>
</protein>
<name>A0AAN8HQD3_CHAGU</name>
<dbReference type="Pfam" id="PF14580">
    <property type="entry name" value="LRR_9"/>
    <property type="match status" value="1"/>
</dbReference>
<dbReference type="GO" id="GO:0005737">
    <property type="term" value="C:cytoplasm"/>
    <property type="evidence" value="ECO:0007669"/>
    <property type="project" value="TreeGrafter"/>
</dbReference>
<dbReference type="EMBL" id="JAURVH010001521">
    <property type="protein sequence ID" value="KAK5923752.1"/>
    <property type="molecule type" value="Genomic_DNA"/>
</dbReference>
<reference evidence="4 5" key="1">
    <citation type="journal article" date="2023" name="Mol. Biol. Evol.">
        <title>Genomics of Secondarily Temperate Adaptation in the Only Non-Antarctic Icefish.</title>
        <authorList>
            <person name="Rivera-Colon A.G."/>
            <person name="Rayamajhi N."/>
            <person name="Minhas B.F."/>
            <person name="Madrigal G."/>
            <person name="Bilyk K.T."/>
            <person name="Yoon V."/>
            <person name="Hune M."/>
            <person name="Gregory S."/>
            <person name="Cheng C.H.C."/>
            <person name="Catchen J.M."/>
        </authorList>
    </citation>
    <scope>NUCLEOTIDE SEQUENCE [LARGE SCALE GENOMIC DNA]</scope>
    <source>
        <tissue evidence="4">White muscle</tissue>
    </source>
</reference>
<evidence type="ECO:0000256" key="3">
    <source>
        <dbReference type="SAM" id="MobiDB-lite"/>
    </source>
</evidence>
<evidence type="ECO:0000256" key="1">
    <source>
        <dbReference type="ARBA" id="ARBA00022614"/>
    </source>
</evidence>
<dbReference type="SMART" id="SM00365">
    <property type="entry name" value="LRR_SD22"/>
    <property type="match status" value="3"/>
</dbReference>
<dbReference type="InterPro" id="IPR001611">
    <property type="entry name" value="Leu-rich_rpt"/>
</dbReference>
<evidence type="ECO:0000313" key="5">
    <source>
        <dbReference type="Proteomes" id="UP001331515"/>
    </source>
</evidence>
<dbReference type="Gene3D" id="3.80.10.10">
    <property type="entry name" value="Ribonuclease Inhibitor"/>
    <property type="match status" value="2"/>
</dbReference>
<dbReference type="SUPFAM" id="SSF52075">
    <property type="entry name" value="Outer arm dynein light chain 1"/>
    <property type="match status" value="1"/>
</dbReference>
<keyword evidence="2" id="KW-0677">Repeat</keyword>
<comment type="caution">
    <text evidence="4">The sequence shown here is derived from an EMBL/GenBank/DDBJ whole genome shotgun (WGS) entry which is preliminary data.</text>
</comment>
<keyword evidence="5" id="KW-1185">Reference proteome</keyword>
<dbReference type="Proteomes" id="UP001331515">
    <property type="component" value="Unassembled WGS sequence"/>
</dbReference>
<dbReference type="PANTHER" id="PTHR15454:SF47">
    <property type="entry name" value="LEUCINE-RICH REPEAT-CONTAINING PROTEIN 23"/>
    <property type="match status" value="1"/>
</dbReference>
<sequence length="190" mass="21101">MAGNRITELDGLVGPALESLNLTGNGIQRLNGFPSGCFANLVTLELRGNQLDTTDGINLPNLQQLYLAQNVIKHLQGLERMERLTTLHLRDNQLETLDGLSPNMKCLQYQNVRGNAILEENALKSLALVSKTLRALVLTDNPLVESTDYRLSVLMLLTQLERIDKDPVSPEEVAQAKERIKELKEEMSGP</sequence>
<accession>A0AAN8HQD3</accession>
<proteinExistence type="predicted"/>
<organism evidence="4 5">
    <name type="scientific">Champsocephalus gunnari</name>
    <name type="common">Mackerel icefish</name>
    <dbReference type="NCBI Taxonomy" id="52237"/>
    <lineage>
        <taxon>Eukaryota</taxon>
        <taxon>Metazoa</taxon>
        <taxon>Chordata</taxon>
        <taxon>Craniata</taxon>
        <taxon>Vertebrata</taxon>
        <taxon>Euteleostomi</taxon>
        <taxon>Actinopterygii</taxon>
        <taxon>Neopterygii</taxon>
        <taxon>Teleostei</taxon>
        <taxon>Neoteleostei</taxon>
        <taxon>Acanthomorphata</taxon>
        <taxon>Eupercaria</taxon>
        <taxon>Perciformes</taxon>
        <taxon>Notothenioidei</taxon>
        <taxon>Channichthyidae</taxon>
        <taxon>Champsocephalus</taxon>
    </lineage>
</organism>
<dbReference type="PROSITE" id="PS51450">
    <property type="entry name" value="LRR"/>
    <property type="match status" value="2"/>
</dbReference>
<evidence type="ECO:0008006" key="6">
    <source>
        <dbReference type="Google" id="ProtNLM"/>
    </source>
</evidence>
<evidence type="ECO:0000313" key="4">
    <source>
        <dbReference type="EMBL" id="KAK5923752.1"/>
    </source>
</evidence>
<dbReference type="AlphaFoldDB" id="A0AAN8HQD3"/>
<feature type="region of interest" description="Disordered" evidence="3">
    <location>
        <begin position="167"/>
        <end position="190"/>
    </location>
</feature>
<dbReference type="InterPro" id="IPR032675">
    <property type="entry name" value="LRR_dom_sf"/>
</dbReference>